<dbReference type="Proteomes" id="UP000320390">
    <property type="component" value="Chromosome"/>
</dbReference>
<dbReference type="RefSeq" id="WP_145204198.1">
    <property type="nucleotide sequence ID" value="NZ_CP036434.1"/>
</dbReference>
<accession>A0A518EZS5</accession>
<name>A0A518EZS5_9BACT</name>
<evidence type="ECO:0000313" key="3">
    <source>
        <dbReference type="Proteomes" id="UP000320390"/>
    </source>
</evidence>
<sequence precursor="true">MPINISPITLLVTSLTLSSVALAEDARITCTGTVASVVNGGVATQPFANATVGDAVSITFDVEIGYEQSLGTIDYHVNWPTSSISIGSASAGVADSEGTMFLLSDDLFSFDQFQFQAALSADPSTTLQLSLMDSQSLSLNSQDVRDLYGTTFPLAAWTTTRFRMESPQGSLQFTLTSVVVSPAPGGLAGTPYCAGAPNTTGDVGTVTAYGLQTPGDNDLTLTATGLPTSRFGYFIASQTQGLVVGAGGSSGNLCLGGSISRLKDQIARSNEGGQIVVALDLGALPSPAGPLSVQAGETWNFQLWHRDFSIATGVTSNFTEALAVTFQ</sequence>
<feature type="signal peptide" evidence="1">
    <location>
        <begin position="1"/>
        <end position="23"/>
    </location>
</feature>
<protein>
    <submittedName>
        <fullName evidence="2">Uncharacterized protein</fullName>
    </submittedName>
</protein>
<evidence type="ECO:0000256" key="1">
    <source>
        <dbReference type="SAM" id="SignalP"/>
    </source>
</evidence>
<proteinExistence type="predicted"/>
<reference evidence="2 3" key="1">
    <citation type="submission" date="2019-02" db="EMBL/GenBank/DDBJ databases">
        <title>Deep-cultivation of Planctomycetes and their phenomic and genomic characterization uncovers novel biology.</title>
        <authorList>
            <person name="Wiegand S."/>
            <person name="Jogler M."/>
            <person name="Boedeker C."/>
            <person name="Pinto D."/>
            <person name="Vollmers J."/>
            <person name="Rivas-Marin E."/>
            <person name="Kohn T."/>
            <person name="Peeters S.H."/>
            <person name="Heuer A."/>
            <person name="Rast P."/>
            <person name="Oberbeckmann S."/>
            <person name="Bunk B."/>
            <person name="Jeske O."/>
            <person name="Meyerdierks A."/>
            <person name="Storesund J.E."/>
            <person name="Kallscheuer N."/>
            <person name="Luecker S."/>
            <person name="Lage O.M."/>
            <person name="Pohl T."/>
            <person name="Merkel B.J."/>
            <person name="Hornburger P."/>
            <person name="Mueller R.-W."/>
            <person name="Bruemmer F."/>
            <person name="Labrenz M."/>
            <person name="Spormann A.M."/>
            <person name="Op den Camp H."/>
            <person name="Overmann J."/>
            <person name="Amann R."/>
            <person name="Jetten M.S.M."/>
            <person name="Mascher T."/>
            <person name="Medema M.H."/>
            <person name="Devos D.P."/>
            <person name="Kaster A.-K."/>
            <person name="Ovreas L."/>
            <person name="Rohde M."/>
            <person name="Galperin M.Y."/>
            <person name="Jogler C."/>
        </authorList>
    </citation>
    <scope>NUCLEOTIDE SEQUENCE [LARGE SCALE GENOMIC DNA]</scope>
    <source>
        <strain evidence="2 3">Poly30</strain>
    </source>
</reference>
<dbReference type="EMBL" id="CP036434">
    <property type="protein sequence ID" value="QDV09584.1"/>
    <property type="molecule type" value="Genomic_DNA"/>
</dbReference>
<dbReference type="AlphaFoldDB" id="A0A518EZS5"/>
<keyword evidence="3" id="KW-1185">Reference proteome</keyword>
<gene>
    <name evidence="2" type="ORF">Poly30_51420</name>
</gene>
<feature type="chain" id="PRO_5022233274" evidence="1">
    <location>
        <begin position="24"/>
        <end position="327"/>
    </location>
</feature>
<organism evidence="2 3">
    <name type="scientific">Saltatorellus ferox</name>
    <dbReference type="NCBI Taxonomy" id="2528018"/>
    <lineage>
        <taxon>Bacteria</taxon>
        <taxon>Pseudomonadati</taxon>
        <taxon>Planctomycetota</taxon>
        <taxon>Planctomycetia</taxon>
        <taxon>Planctomycetia incertae sedis</taxon>
        <taxon>Saltatorellus</taxon>
    </lineage>
</organism>
<keyword evidence="1" id="KW-0732">Signal</keyword>
<evidence type="ECO:0000313" key="2">
    <source>
        <dbReference type="EMBL" id="QDV09584.1"/>
    </source>
</evidence>